<dbReference type="AlphaFoldDB" id="A0A076EHR8"/>
<organism evidence="2 3">
    <name type="scientific">Rhodococcus opacus</name>
    <name type="common">Nocardia opaca</name>
    <dbReference type="NCBI Taxonomy" id="37919"/>
    <lineage>
        <taxon>Bacteria</taxon>
        <taxon>Bacillati</taxon>
        <taxon>Actinomycetota</taxon>
        <taxon>Actinomycetes</taxon>
        <taxon>Mycobacteriales</taxon>
        <taxon>Nocardiaceae</taxon>
        <taxon>Rhodococcus</taxon>
    </lineage>
</organism>
<dbReference type="Proteomes" id="UP000028488">
    <property type="component" value="Chromosome"/>
</dbReference>
<dbReference type="SUPFAM" id="SSF56300">
    <property type="entry name" value="Metallo-dependent phosphatases"/>
    <property type="match status" value="1"/>
</dbReference>
<dbReference type="InterPro" id="IPR004843">
    <property type="entry name" value="Calcineurin-like_PHP"/>
</dbReference>
<dbReference type="RefSeq" id="WP_128639309.1">
    <property type="nucleotide sequence ID" value="NZ_CP008947.1"/>
</dbReference>
<reference evidence="2 3" key="1">
    <citation type="submission" date="2014-07" db="EMBL/GenBank/DDBJ databases">
        <title>Genome Sequence of Rhodococcus opacus Strain R7, a Biodegrader of Mono- and Polycyclic Aromatic Hydrocarbons.</title>
        <authorList>
            <person name="Di Gennaro P."/>
            <person name="Zampolli J."/>
            <person name="Presti I."/>
            <person name="Cappelletti M."/>
            <person name="D'Ursi P."/>
            <person name="Orro A."/>
            <person name="Mezzelani A."/>
            <person name="Milanesi L."/>
        </authorList>
    </citation>
    <scope>NUCLEOTIDE SEQUENCE [LARGE SCALE GENOMIC DNA]</scope>
    <source>
        <strain evidence="2 3">R7</strain>
    </source>
</reference>
<dbReference type="GO" id="GO:0016787">
    <property type="term" value="F:hydrolase activity"/>
    <property type="evidence" value="ECO:0007669"/>
    <property type="project" value="InterPro"/>
</dbReference>
<dbReference type="Gene3D" id="3.60.21.10">
    <property type="match status" value="1"/>
</dbReference>
<dbReference type="Pfam" id="PF00149">
    <property type="entry name" value="Metallophos"/>
    <property type="match status" value="1"/>
</dbReference>
<dbReference type="InterPro" id="IPR029052">
    <property type="entry name" value="Metallo-depent_PP-like"/>
</dbReference>
<sequence>MSVWFTSDLHLRHARLVEIRGFDAEIDAHDESILDALAAAVGSGDQLWILGDVTVGGAAAEDWSLRALDEFARNRNVELHLIPGNHDSCHPMANRNSHIRQRVFLETFASVQLFARRKIAGETVLLSHFPYVGDHTAEDRGVKYRLQDQGDWLLHGHTHQDDVLDPSVHARQIHVGWDSWRRPVHVDEIAEIIGSDAATR</sequence>
<name>A0A076EHR8_RHOOP</name>
<protein>
    <submittedName>
        <fullName evidence="2">Metallophosphatase</fullName>
    </submittedName>
</protein>
<accession>A0A076EHR8</accession>
<gene>
    <name evidence="2" type="ORF">EP51_11830</name>
</gene>
<evidence type="ECO:0000259" key="1">
    <source>
        <dbReference type="Pfam" id="PF00149"/>
    </source>
</evidence>
<evidence type="ECO:0000313" key="2">
    <source>
        <dbReference type="EMBL" id="AII05266.1"/>
    </source>
</evidence>
<evidence type="ECO:0000313" key="3">
    <source>
        <dbReference type="Proteomes" id="UP000028488"/>
    </source>
</evidence>
<dbReference type="eggNOG" id="COG4186">
    <property type="taxonomic scope" value="Bacteria"/>
</dbReference>
<dbReference type="EMBL" id="CP008947">
    <property type="protein sequence ID" value="AII05266.1"/>
    <property type="molecule type" value="Genomic_DNA"/>
</dbReference>
<proteinExistence type="predicted"/>
<feature type="domain" description="Calcineurin-like phosphoesterase" evidence="1">
    <location>
        <begin position="1"/>
        <end position="160"/>
    </location>
</feature>